<dbReference type="Proteomes" id="UP000887567">
    <property type="component" value="Unplaced"/>
</dbReference>
<keyword evidence="3" id="KW-1133">Transmembrane helix</keyword>
<feature type="active site" description="Charge relay system" evidence="2">
    <location>
        <position position="212"/>
    </location>
</feature>
<reference evidence="5" key="1">
    <citation type="submission" date="2022-11" db="UniProtKB">
        <authorList>
            <consortium name="EnsemblMetazoa"/>
        </authorList>
    </citation>
    <scope>IDENTIFICATION</scope>
</reference>
<dbReference type="KEGG" id="epa:110252279"/>
<dbReference type="GeneID" id="110252279"/>
<sequence length="416" mass="47818">MTGVLLDFVSYHLRWKYREFVSNMVCVPALLGIVLVYFIVFILRFLHHKQTFESRLYYKKSRLGVLLVKKCKRLSQPFVPCFWACNAHLQSILPWILPQIETEFSREYLQMADKGVIALDWAVVNERALDKDSPVLIIIPALPQSTADMSSLCAYALSRKYRPVVFLRRGHGKMPLTTRRLQTFAEVGDLEETIVFVNRMYPTAEICAVGISSGSGLLISYLGELGNNCGLKSAVCVSPCYDAETYFKGKLWQPYNWLYTWKLKNLLRQHPCLRECLNYEYAMDSQTVKDFEERVFMKLNPQYYSPEEYWRLNNPMRNVANVSIPVLCVNALDDPVCPKEVIPFSLFKTSSNFFLLTTEKGGHCGFLENTIPASWTNSLVCDYLETIISIEIPKAPEDNHLTILDKLGPRSRSYTT</sequence>
<dbReference type="PANTHER" id="PTHR10794:SF93">
    <property type="entry name" value="SERINE AMINOPEPTIDASE S33 DOMAIN-CONTAINING PROTEIN"/>
    <property type="match status" value="1"/>
</dbReference>
<feature type="domain" description="Serine aminopeptidase S33" evidence="4">
    <location>
        <begin position="165"/>
        <end position="340"/>
    </location>
</feature>
<dbReference type="InterPro" id="IPR029058">
    <property type="entry name" value="AB_hydrolase_fold"/>
</dbReference>
<comment type="similarity">
    <text evidence="1">Belongs to the AB hydrolase superfamily. AB hydrolase 4 family.</text>
</comment>
<evidence type="ECO:0000256" key="3">
    <source>
        <dbReference type="SAM" id="Phobius"/>
    </source>
</evidence>
<name>A0A913Y5H1_EXADI</name>
<dbReference type="PIRSF" id="PIRSF005211">
    <property type="entry name" value="Ab_hydro_YheT"/>
    <property type="match status" value="1"/>
</dbReference>
<keyword evidence="6" id="KW-1185">Reference proteome</keyword>
<dbReference type="OMA" id="SREYLQM"/>
<dbReference type="PANTHER" id="PTHR10794">
    <property type="entry name" value="ABHYDROLASE DOMAIN-CONTAINING PROTEIN"/>
    <property type="match status" value="1"/>
</dbReference>
<evidence type="ECO:0000313" key="6">
    <source>
        <dbReference type="Proteomes" id="UP000887567"/>
    </source>
</evidence>
<dbReference type="SUPFAM" id="SSF53474">
    <property type="entry name" value="alpha/beta-Hydrolases"/>
    <property type="match status" value="1"/>
</dbReference>
<protein>
    <recommendedName>
        <fullName evidence="4">Serine aminopeptidase S33 domain-containing protein</fullName>
    </recommendedName>
</protein>
<accession>A0A913Y5H1</accession>
<dbReference type="GO" id="GO:0047372">
    <property type="term" value="F:monoacylglycerol lipase activity"/>
    <property type="evidence" value="ECO:0007669"/>
    <property type="project" value="TreeGrafter"/>
</dbReference>
<dbReference type="RefSeq" id="XP_020914722.1">
    <property type="nucleotide sequence ID" value="XM_021059063.2"/>
</dbReference>
<keyword evidence="3" id="KW-0472">Membrane</keyword>
<evidence type="ECO:0000256" key="1">
    <source>
        <dbReference type="ARBA" id="ARBA00010884"/>
    </source>
</evidence>
<evidence type="ECO:0000256" key="2">
    <source>
        <dbReference type="PIRSR" id="PIRSR005211-1"/>
    </source>
</evidence>
<dbReference type="EnsemblMetazoa" id="XM_021059063.2">
    <property type="protein sequence ID" value="XP_020914722.1"/>
    <property type="gene ID" value="LOC110252279"/>
</dbReference>
<proteinExistence type="inferred from homology"/>
<dbReference type="InterPro" id="IPR012020">
    <property type="entry name" value="ABHD4"/>
</dbReference>
<dbReference type="OrthoDB" id="247542at2759"/>
<organism evidence="5 6">
    <name type="scientific">Exaiptasia diaphana</name>
    <name type="common">Tropical sea anemone</name>
    <name type="synonym">Aiptasia pulchella</name>
    <dbReference type="NCBI Taxonomy" id="2652724"/>
    <lineage>
        <taxon>Eukaryota</taxon>
        <taxon>Metazoa</taxon>
        <taxon>Cnidaria</taxon>
        <taxon>Anthozoa</taxon>
        <taxon>Hexacorallia</taxon>
        <taxon>Actiniaria</taxon>
        <taxon>Aiptasiidae</taxon>
        <taxon>Exaiptasia</taxon>
    </lineage>
</organism>
<dbReference type="InterPro" id="IPR022742">
    <property type="entry name" value="Hydrolase_4"/>
</dbReference>
<dbReference type="InterPro" id="IPR050960">
    <property type="entry name" value="AB_hydrolase_4_sf"/>
</dbReference>
<feature type="active site" description="Charge relay system" evidence="2">
    <location>
        <position position="363"/>
    </location>
</feature>
<dbReference type="Pfam" id="PF12146">
    <property type="entry name" value="Hydrolase_4"/>
    <property type="match status" value="1"/>
</dbReference>
<dbReference type="AlphaFoldDB" id="A0A913Y5H1"/>
<dbReference type="Gene3D" id="3.40.50.1820">
    <property type="entry name" value="alpha/beta hydrolase"/>
    <property type="match status" value="1"/>
</dbReference>
<evidence type="ECO:0000313" key="5">
    <source>
        <dbReference type="EnsemblMetazoa" id="XP_020914722.1"/>
    </source>
</evidence>
<feature type="transmembrane region" description="Helical" evidence="3">
    <location>
        <begin position="20"/>
        <end position="46"/>
    </location>
</feature>
<feature type="active site" description="Charge relay system" evidence="2">
    <location>
        <position position="334"/>
    </location>
</feature>
<keyword evidence="3" id="KW-0812">Transmembrane</keyword>
<evidence type="ECO:0000259" key="4">
    <source>
        <dbReference type="Pfam" id="PF12146"/>
    </source>
</evidence>
<dbReference type="GO" id="GO:0034338">
    <property type="term" value="F:short-chain carboxylesterase activity"/>
    <property type="evidence" value="ECO:0007669"/>
    <property type="project" value="TreeGrafter"/>
</dbReference>